<feature type="active site" evidence="1">
    <location>
        <position position="151"/>
    </location>
</feature>
<name>A0AA86MJ01_9BURK</name>
<gene>
    <name evidence="3" type="primary">mltB</name>
    <name evidence="3" type="ORF">RGQ30_23930</name>
</gene>
<accession>A0AA86MJ01</accession>
<dbReference type="InterPro" id="IPR023346">
    <property type="entry name" value="Lysozyme-like_dom_sf"/>
</dbReference>
<dbReference type="AlphaFoldDB" id="A0AA86MJ01"/>
<dbReference type="FunFam" id="1.10.8.350:FF:000001">
    <property type="entry name" value="Lytic murein transglycosylase B"/>
    <property type="match status" value="1"/>
</dbReference>
<evidence type="ECO:0000313" key="3">
    <source>
        <dbReference type="EMBL" id="BET26892.1"/>
    </source>
</evidence>
<keyword evidence="4" id="KW-1185">Reference proteome</keyword>
<dbReference type="Gene3D" id="1.10.530.10">
    <property type="match status" value="1"/>
</dbReference>
<dbReference type="InterPro" id="IPR031304">
    <property type="entry name" value="SLT_2"/>
</dbReference>
<dbReference type="GO" id="GO:0008933">
    <property type="term" value="F:peptidoglycan lytic transglycosylase activity"/>
    <property type="evidence" value="ECO:0007669"/>
    <property type="project" value="TreeGrafter"/>
</dbReference>
<dbReference type="InterPro" id="IPR043426">
    <property type="entry name" value="MltB-like"/>
</dbReference>
<dbReference type="GO" id="GO:0009253">
    <property type="term" value="P:peptidoglycan catabolic process"/>
    <property type="evidence" value="ECO:0007669"/>
    <property type="project" value="TreeGrafter"/>
</dbReference>
<dbReference type="KEGG" id="lto:RGQ30_23930"/>
<evidence type="ECO:0000256" key="1">
    <source>
        <dbReference type="PIRSR" id="PIRSR611757-1"/>
    </source>
</evidence>
<dbReference type="EMBL" id="AP028947">
    <property type="protein sequence ID" value="BET26892.1"/>
    <property type="molecule type" value="Genomic_DNA"/>
</dbReference>
<dbReference type="Pfam" id="PF13406">
    <property type="entry name" value="SLT_2"/>
    <property type="match status" value="1"/>
</dbReference>
<dbReference type="PANTHER" id="PTHR30163:SF9">
    <property type="entry name" value="MEMBRANE-BOUND LYTIC MUREIN TRANSGLYCOSYLASE B"/>
    <property type="match status" value="1"/>
</dbReference>
<dbReference type="InterPro" id="IPR011757">
    <property type="entry name" value="Lytic_transglycosylase_MltB"/>
</dbReference>
<sequence>MYLPPLTTQIPDMLIPFETARRLVKSIASILISTALYTQAAHAQDTTRVNFSEREAAVSMAQRLQEKEGIAIADTLALLKQAELLPRVVQAVKPPKTKGVRNWDTYRSRFVEPIRIRKGMAFWNENLETLKQAEAKYNIPQEVIVAIIGVETIYGEHIGNYRVLDSLATLAFAYPEGQKDRSGFFLSELESFIALCNKTHLDALEVKGSYAGAIGLGQFMPSSWTAYAVDGDADGIVDLFHSRKDAIFSVANFLKVHGWESGKATRVLVDIEHADNLAELLAPDIVPTFTAAAMQQKGLKLNGETLPDEKLALIELVRGEGESAYVVGGQNFFVVTRYNRSSFYANAVLELSEALKLRRDMLN</sequence>
<dbReference type="NCBIfam" id="TIGR02282">
    <property type="entry name" value="MltB"/>
    <property type="match status" value="1"/>
</dbReference>
<dbReference type="SUPFAM" id="SSF53955">
    <property type="entry name" value="Lysozyme-like"/>
    <property type="match status" value="1"/>
</dbReference>
<dbReference type="Gene3D" id="1.10.8.350">
    <property type="entry name" value="Bacterial muramidase"/>
    <property type="match status" value="1"/>
</dbReference>
<proteinExistence type="predicted"/>
<organism evidence="3 4">
    <name type="scientific">Limnobacter thiooxidans</name>
    <dbReference type="NCBI Taxonomy" id="131080"/>
    <lineage>
        <taxon>Bacteria</taxon>
        <taxon>Pseudomonadati</taxon>
        <taxon>Pseudomonadota</taxon>
        <taxon>Betaproteobacteria</taxon>
        <taxon>Burkholderiales</taxon>
        <taxon>Burkholderiaceae</taxon>
        <taxon>Limnobacter</taxon>
    </lineage>
</organism>
<dbReference type="PANTHER" id="PTHR30163">
    <property type="entry name" value="MEMBRANE-BOUND LYTIC MUREIN TRANSGLYCOSYLASE B"/>
    <property type="match status" value="1"/>
</dbReference>
<dbReference type="CDD" id="cd13399">
    <property type="entry name" value="Slt35-like"/>
    <property type="match status" value="1"/>
</dbReference>
<reference evidence="3 4" key="1">
    <citation type="submission" date="2023-10" db="EMBL/GenBank/DDBJ databases">
        <title>Complete Genome Sequence of Limnobacter thiooxidans CS-K2T, Isolated from freshwater lake sediments in Bavaria, Germany.</title>
        <authorList>
            <person name="Naruki M."/>
            <person name="Watanabe A."/>
            <person name="Warashina T."/>
            <person name="Morita T."/>
            <person name="Arakawa K."/>
        </authorList>
    </citation>
    <scope>NUCLEOTIDE SEQUENCE [LARGE SCALE GENOMIC DNA]</scope>
    <source>
        <strain evidence="3 4">CS-K2</strain>
    </source>
</reference>
<feature type="domain" description="Transglycosylase SLT" evidence="2">
    <location>
        <begin position="58"/>
        <end position="353"/>
    </location>
</feature>
<evidence type="ECO:0000313" key="4">
    <source>
        <dbReference type="Proteomes" id="UP001329151"/>
    </source>
</evidence>
<evidence type="ECO:0000259" key="2">
    <source>
        <dbReference type="Pfam" id="PF13406"/>
    </source>
</evidence>
<dbReference type="Proteomes" id="UP001329151">
    <property type="component" value="Chromosome"/>
</dbReference>
<protein>
    <submittedName>
        <fullName evidence="3">Lytic murein transglycosylase B</fullName>
    </submittedName>
</protein>